<dbReference type="PANTHER" id="PTHR12452">
    <property type="entry name" value="42-9-9 PROTEIN-RELATED"/>
    <property type="match status" value="1"/>
</dbReference>
<dbReference type="Gene3D" id="3.40.30.10">
    <property type="entry name" value="Glutaredoxin"/>
    <property type="match status" value="1"/>
</dbReference>
<dbReference type="SUPFAM" id="SSF52833">
    <property type="entry name" value="Thioredoxin-like"/>
    <property type="match status" value="1"/>
</dbReference>
<dbReference type="InterPro" id="IPR010357">
    <property type="entry name" value="TXNDC17_dom"/>
</dbReference>
<accession>A0A1L7X8J8</accession>
<feature type="domain" description="Thioredoxin" evidence="2">
    <location>
        <begin position="16"/>
        <end position="118"/>
    </location>
</feature>
<proteinExistence type="inferred from homology"/>
<comment type="similarity">
    <text evidence="1">Belongs to the thioredoxin family.</text>
</comment>
<dbReference type="EMBL" id="FJOG01000018">
    <property type="protein sequence ID" value="CZR61351.1"/>
    <property type="molecule type" value="Genomic_DNA"/>
</dbReference>
<evidence type="ECO:0000259" key="2">
    <source>
        <dbReference type="Pfam" id="PF06110"/>
    </source>
</evidence>
<dbReference type="STRING" id="576137.A0A1L7X8J8"/>
<reference evidence="3 4" key="1">
    <citation type="submission" date="2016-03" db="EMBL/GenBank/DDBJ databases">
        <authorList>
            <person name="Ploux O."/>
        </authorList>
    </citation>
    <scope>NUCLEOTIDE SEQUENCE [LARGE SCALE GENOMIC DNA]</scope>
    <source>
        <strain evidence="3 4">UAMH 11012</strain>
    </source>
</reference>
<feature type="non-terminal residue" evidence="3">
    <location>
        <position position="1"/>
    </location>
</feature>
<evidence type="ECO:0000256" key="1">
    <source>
        <dbReference type="ARBA" id="ARBA00008987"/>
    </source>
</evidence>
<gene>
    <name evidence="3" type="ORF">PAC_11247</name>
</gene>
<organism evidence="3 4">
    <name type="scientific">Phialocephala subalpina</name>
    <dbReference type="NCBI Taxonomy" id="576137"/>
    <lineage>
        <taxon>Eukaryota</taxon>
        <taxon>Fungi</taxon>
        <taxon>Dikarya</taxon>
        <taxon>Ascomycota</taxon>
        <taxon>Pezizomycotina</taxon>
        <taxon>Leotiomycetes</taxon>
        <taxon>Helotiales</taxon>
        <taxon>Mollisiaceae</taxon>
        <taxon>Phialocephala</taxon>
        <taxon>Phialocephala fortinii species complex</taxon>
    </lineage>
</organism>
<sequence>PKLEVTTETPATVAEWLKSTATPSKPSFLVVYASLTKGRSWCGDCRDAEPFVNSKFASGAEEVKVVYAGQHDEWRKADNPWRQVPFSVTNLPTLIKVTSDGKWEKLIEGDVYNQRKLDAFVGQ</sequence>
<name>A0A1L7X8J8_9HELO</name>
<dbReference type="OrthoDB" id="78947at2759"/>
<evidence type="ECO:0000313" key="4">
    <source>
        <dbReference type="Proteomes" id="UP000184330"/>
    </source>
</evidence>
<protein>
    <recommendedName>
        <fullName evidence="2">Thioredoxin domain-containing protein</fullName>
    </recommendedName>
</protein>
<evidence type="ECO:0000313" key="3">
    <source>
        <dbReference type="EMBL" id="CZR61351.1"/>
    </source>
</evidence>
<dbReference type="PANTHER" id="PTHR12452:SF0">
    <property type="entry name" value="THIOREDOXIN DOMAIN-CONTAINING PROTEIN 17"/>
    <property type="match status" value="1"/>
</dbReference>
<dbReference type="GO" id="GO:0005829">
    <property type="term" value="C:cytosol"/>
    <property type="evidence" value="ECO:0007669"/>
    <property type="project" value="TreeGrafter"/>
</dbReference>
<dbReference type="Pfam" id="PF06110">
    <property type="entry name" value="TXD17-like_Trx"/>
    <property type="match status" value="1"/>
</dbReference>
<dbReference type="AlphaFoldDB" id="A0A1L7X8J8"/>
<dbReference type="InterPro" id="IPR045108">
    <property type="entry name" value="TXNDC17-like"/>
</dbReference>
<dbReference type="GO" id="GO:0047134">
    <property type="term" value="F:protein-disulfide reductase [NAD(P)H] activity"/>
    <property type="evidence" value="ECO:0007669"/>
    <property type="project" value="InterPro"/>
</dbReference>
<dbReference type="InterPro" id="IPR036249">
    <property type="entry name" value="Thioredoxin-like_sf"/>
</dbReference>
<dbReference type="Proteomes" id="UP000184330">
    <property type="component" value="Unassembled WGS sequence"/>
</dbReference>
<keyword evidence="4" id="KW-1185">Reference proteome</keyword>